<accession>A0ABY6J2S4</accession>
<evidence type="ECO:0000313" key="1">
    <source>
        <dbReference type="EMBL" id="UYQ93805.1"/>
    </source>
</evidence>
<name>A0ABY6J2S4_9BACT</name>
<dbReference type="Proteomes" id="UP001162741">
    <property type="component" value="Chromosome"/>
</dbReference>
<keyword evidence="2" id="KW-1185">Reference proteome</keyword>
<protein>
    <submittedName>
        <fullName evidence="1">Uncharacterized protein</fullName>
    </submittedName>
</protein>
<organism evidence="1 2">
    <name type="scientific">Chitinophaga horti</name>
    <dbReference type="NCBI Taxonomy" id="2920382"/>
    <lineage>
        <taxon>Bacteria</taxon>
        <taxon>Pseudomonadati</taxon>
        <taxon>Bacteroidota</taxon>
        <taxon>Chitinophagia</taxon>
        <taxon>Chitinophagales</taxon>
        <taxon>Chitinophagaceae</taxon>
        <taxon>Chitinophaga</taxon>
    </lineage>
</organism>
<sequence>MKDFIKALYADLLHRIDIVVADIKGTNYHDDIKNRFIDETVKQFTDIRDQIVNTVKSGVLDHALFTGNNLFGFNGLHRDFKAIHSYRYLAIKNYRDPEVFFFQLISKIYAEHRISAIPPIVSTISNHDYYYWAVPYFEIIALPCGEEYSLLNLPDMYHEIGHLLHSMFQGKSCELSGKEINQHFDRELVRIVDEGLGAHYTERIIEAQYYWQQSWLEEFSCDLVGTYMTGAAYGWTNLKLLSTGHGFNKIYESSESHPADEARMRLIILMLNKLGLRKEKAEIEAAWQVFLNETNPQVPNHYTLLFPNQLLQLVIDEFFAFYQNADLASHPELIAAGHSSVSAVLNEAWQQAQTNSANYYKHETDAINDLRTSFGLPII</sequence>
<dbReference type="RefSeq" id="WP_264281808.1">
    <property type="nucleotide sequence ID" value="NZ_CP107006.1"/>
</dbReference>
<evidence type="ECO:0000313" key="2">
    <source>
        <dbReference type="Proteomes" id="UP001162741"/>
    </source>
</evidence>
<reference evidence="1" key="1">
    <citation type="submission" date="2022-10" db="EMBL/GenBank/DDBJ databases">
        <title>Chitinophaga sp. nov., isolated from soil.</title>
        <authorList>
            <person name="Jeon C.O."/>
        </authorList>
    </citation>
    <scope>NUCLEOTIDE SEQUENCE</scope>
    <source>
        <strain evidence="1">R8</strain>
    </source>
</reference>
<proteinExistence type="predicted"/>
<dbReference type="EMBL" id="CP107006">
    <property type="protein sequence ID" value="UYQ93805.1"/>
    <property type="molecule type" value="Genomic_DNA"/>
</dbReference>
<gene>
    <name evidence="1" type="ORF">MKQ68_01685</name>
</gene>